<feature type="transmembrane region" description="Helical" evidence="11">
    <location>
        <begin position="147"/>
        <end position="164"/>
    </location>
</feature>
<name>A0ABW8JK51_9GAMM</name>
<evidence type="ECO:0000256" key="8">
    <source>
        <dbReference type="ARBA" id="ARBA00022989"/>
    </source>
</evidence>
<keyword evidence="3" id="KW-1003">Cell membrane</keyword>
<dbReference type="Proteomes" id="UP001620461">
    <property type="component" value="Unassembled WGS sequence"/>
</dbReference>
<keyword evidence="5" id="KW-0547">Nucleotide-binding</keyword>
<feature type="transmembrane region" description="Helical" evidence="11">
    <location>
        <begin position="65"/>
        <end position="85"/>
    </location>
</feature>
<feature type="transmembrane region" description="Helical" evidence="11">
    <location>
        <begin position="25"/>
        <end position="45"/>
    </location>
</feature>
<dbReference type="InterPro" id="IPR003593">
    <property type="entry name" value="AAA+_ATPase"/>
</dbReference>
<dbReference type="SUPFAM" id="SSF90123">
    <property type="entry name" value="ABC transporter transmembrane region"/>
    <property type="match status" value="1"/>
</dbReference>
<evidence type="ECO:0000256" key="11">
    <source>
        <dbReference type="SAM" id="Phobius"/>
    </source>
</evidence>
<dbReference type="SMART" id="SM00382">
    <property type="entry name" value="AAA"/>
    <property type="match status" value="1"/>
</dbReference>
<comment type="subcellular location">
    <subcellularLocation>
        <location evidence="1">Cell membrane</location>
        <topology evidence="1">Multi-pass membrane protein</topology>
    </subcellularLocation>
</comment>
<keyword evidence="9" id="KW-0445">Lipid transport</keyword>
<comment type="caution">
    <text evidence="14">The sequence shown here is derived from an EMBL/GenBank/DDBJ whole genome shotgun (WGS) entry which is preliminary data.</text>
</comment>
<feature type="domain" description="ABC transporter" evidence="12">
    <location>
        <begin position="343"/>
        <end position="579"/>
    </location>
</feature>
<keyword evidence="4 11" id="KW-0812">Transmembrane</keyword>
<dbReference type="RefSeq" id="WP_404546592.1">
    <property type="nucleotide sequence ID" value="NZ_JADIKJ010000007.1"/>
</dbReference>
<keyword evidence="15" id="KW-1185">Reference proteome</keyword>
<evidence type="ECO:0000256" key="3">
    <source>
        <dbReference type="ARBA" id="ARBA00022475"/>
    </source>
</evidence>
<protein>
    <submittedName>
        <fullName evidence="14">Lipid A export permease/ATP-binding protein MsbA</fullName>
    </submittedName>
</protein>
<accession>A0ABW8JK51</accession>
<evidence type="ECO:0000256" key="5">
    <source>
        <dbReference type="ARBA" id="ARBA00022741"/>
    </source>
</evidence>
<dbReference type="PANTHER" id="PTHR43394">
    <property type="entry name" value="ATP-DEPENDENT PERMEASE MDL1, MITOCHONDRIAL"/>
    <property type="match status" value="1"/>
</dbReference>
<gene>
    <name evidence="14" type="primary">msbA</name>
    <name evidence="14" type="ORF">ISP15_07465</name>
</gene>
<keyword evidence="2" id="KW-0813">Transport</keyword>
<feature type="transmembrane region" description="Helical" evidence="11">
    <location>
        <begin position="170"/>
        <end position="188"/>
    </location>
</feature>
<evidence type="ECO:0000259" key="12">
    <source>
        <dbReference type="PROSITE" id="PS50893"/>
    </source>
</evidence>
<dbReference type="InterPro" id="IPR011917">
    <property type="entry name" value="ABC_transpr_lipidA"/>
</dbReference>
<evidence type="ECO:0000313" key="15">
    <source>
        <dbReference type="Proteomes" id="UP001620461"/>
    </source>
</evidence>
<dbReference type="Pfam" id="PF00664">
    <property type="entry name" value="ABC_membrane"/>
    <property type="match status" value="1"/>
</dbReference>
<dbReference type="PROSITE" id="PS50929">
    <property type="entry name" value="ABC_TM1F"/>
    <property type="match status" value="1"/>
</dbReference>
<keyword evidence="7" id="KW-1278">Translocase</keyword>
<dbReference type="InterPro" id="IPR017871">
    <property type="entry name" value="ABC_transporter-like_CS"/>
</dbReference>
<dbReference type="Gene3D" id="3.40.50.300">
    <property type="entry name" value="P-loop containing nucleotide triphosphate hydrolases"/>
    <property type="match status" value="1"/>
</dbReference>
<keyword evidence="10 11" id="KW-0472">Membrane</keyword>
<dbReference type="InterPro" id="IPR011527">
    <property type="entry name" value="ABC1_TM_dom"/>
</dbReference>
<sequence>MSSPPSASAIWHTYRRLLRYSAAHGRMAAVAVFAMIVDASCMTLFAKLIRPLLDRLFIDKNPSMIFWMPIWIIGIFVLRSFASFASDYAMAYVGRGVVYAMRNDVFRAYLYTRVDVCTAEGNGMQIARITYTCEQVAQAATDAVKTVLIDGMTTIGLVAVMIYYSPELALALLVMVPSIALIATRVSLSYRKISQRLQIAMGGVTAIVSSAVTSFREIKTYGAQSYEKKRFYEISERTQRLNLKVIATNALATSLVQCVAACALALLIFLATQPALLDSVTPGTFFAVLMAMGGILPSLKHLTGVQSNVQRGVVAAEDLFAAIDVPAEPDHGKQVARKVRGELHFKHVQFTYPNVPMAALSDITLHCKPGTMTALVGRSGSGKSTLSSLLPRFHDPSKGSITLDGIELRDYTLASLRQQMAWVGQSVVLFDDTVAANIAYGELSGASEAAIRDAADAANALAFIERLPHGLHTRIGQDGELLSGGQRQRIAIARAILKDAPILIMDEATSALDVESERLIQDALLRLMRNRTTLVIAHRLSTIQHADHIVMLDQGRIIEHGTHTELLDAGGAYAMLYRLQFS</sequence>
<dbReference type="SUPFAM" id="SSF52540">
    <property type="entry name" value="P-loop containing nucleoside triphosphate hydrolases"/>
    <property type="match status" value="1"/>
</dbReference>
<dbReference type="PROSITE" id="PS50893">
    <property type="entry name" value="ABC_TRANSPORTER_2"/>
    <property type="match status" value="1"/>
</dbReference>
<feature type="domain" description="ABC transmembrane type-1" evidence="13">
    <location>
        <begin position="29"/>
        <end position="311"/>
    </location>
</feature>
<evidence type="ECO:0000256" key="2">
    <source>
        <dbReference type="ARBA" id="ARBA00022448"/>
    </source>
</evidence>
<feature type="transmembrane region" description="Helical" evidence="11">
    <location>
        <begin position="283"/>
        <end position="302"/>
    </location>
</feature>
<dbReference type="EMBL" id="JADIKJ010000007">
    <property type="protein sequence ID" value="MFK2900170.1"/>
    <property type="molecule type" value="Genomic_DNA"/>
</dbReference>
<dbReference type="PANTHER" id="PTHR43394:SF1">
    <property type="entry name" value="ATP-BINDING CASSETTE SUB-FAMILY B MEMBER 10, MITOCHONDRIAL"/>
    <property type="match status" value="1"/>
</dbReference>
<dbReference type="Pfam" id="PF00005">
    <property type="entry name" value="ABC_tran"/>
    <property type="match status" value="1"/>
</dbReference>
<evidence type="ECO:0000256" key="6">
    <source>
        <dbReference type="ARBA" id="ARBA00022840"/>
    </source>
</evidence>
<keyword evidence="6" id="KW-0067">ATP-binding</keyword>
<evidence type="ECO:0000256" key="7">
    <source>
        <dbReference type="ARBA" id="ARBA00022967"/>
    </source>
</evidence>
<evidence type="ECO:0000256" key="1">
    <source>
        <dbReference type="ARBA" id="ARBA00004651"/>
    </source>
</evidence>
<dbReference type="PROSITE" id="PS00211">
    <property type="entry name" value="ABC_TRANSPORTER_1"/>
    <property type="match status" value="1"/>
</dbReference>
<dbReference type="InterPro" id="IPR027417">
    <property type="entry name" value="P-loop_NTPase"/>
</dbReference>
<dbReference type="InterPro" id="IPR039421">
    <property type="entry name" value="Type_1_exporter"/>
</dbReference>
<reference evidence="14 15" key="1">
    <citation type="submission" date="2020-10" db="EMBL/GenBank/DDBJ databases">
        <title>Phylogeny of dyella-like bacteria.</title>
        <authorList>
            <person name="Fu J."/>
        </authorList>
    </citation>
    <scope>NUCLEOTIDE SEQUENCE [LARGE SCALE GENOMIC DNA]</scope>
    <source>
        <strain evidence="14 15">JP1</strain>
    </source>
</reference>
<dbReference type="CDD" id="cd18552">
    <property type="entry name" value="ABC_6TM_MsbA_like"/>
    <property type="match status" value="1"/>
</dbReference>
<evidence type="ECO:0000259" key="13">
    <source>
        <dbReference type="PROSITE" id="PS50929"/>
    </source>
</evidence>
<evidence type="ECO:0000313" key="14">
    <source>
        <dbReference type="EMBL" id="MFK2900170.1"/>
    </source>
</evidence>
<dbReference type="InterPro" id="IPR003439">
    <property type="entry name" value="ABC_transporter-like_ATP-bd"/>
</dbReference>
<proteinExistence type="predicted"/>
<evidence type="ECO:0000256" key="10">
    <source>
        <dbReference type="ARBA" id="ARBA00023136"/>
    </source>
</evidence>
<dbReference type="Gene3D" id="1.20.1560.10">
    <property type="entry name" value="ABC transporter type 1, transmembrane domain"/>
    <property type="match status" value="1"/>
</dbReference>
<evidence type="ECO:0000256" key="4">
    <source>
        <dbReference type="ARBA" id="ARBA00022692"/>
    </source>
</evidence>
<feature type="transmembrane region" description="Helical" evidence="11">
    <location>
        <begin position="246"/>
        <end position="271"/>
    </location>
</feature>
<evidence type="ECO:0000256" key="9">
    <source>
        <dbReference type="ARBA" id="ARBA00023055"/>
    </source>
</evidence>
<organism evidence="14 15">
    <name type="scientific">Dyella jejuensis</name>
    <dbReference type="NCBI Taxonomy" id="1432009"/>
    <lineage>
        <taxon>Bacteria</taxon>
        <taxon>Pseudomonadati</taxon>
        <taxon>Pseudomonadota</taxon>
        <taxon>Gammaproteobacteria</taxon>
        <taxon>Lysobacterales</taxon>
        <taxon>Rhodanobacteraceae</taxon>
        <taxon>Dyella</taxon>
    </lineage>
</organism>
<dbReference type="InterPro" id="IPR036640">
    <property type="entry name" value="ABC1_TM_sf"/>
</dbReference>
<keyword evidence="8 11" id="KW-1133">Transmembrane helix</keyword>
<dbReference type="NCBIfam" id="TIGR02203">
    <property type="entry name" value="MsbA_lipidA"/>
    <property type="match status" value="1"/>
</dbReference>